<keyword evidence="2" id="KW-0328">Glycosyltransferase</keyword>
<dbReference type="AlphaFoldDB" id="A0A2M8WTH8"/>
<keyword evidence="4" id="KW-1133">Transmembrane helix</keyword>
<dbReference type="InterPro" id="IPR029044">
    <property type="entry name" value="Nucleotide-diphossugar_trans"/>
</dbReference>
<organism evidence="6 7">
    <name type="scientific">Luteimicrobium subarcticum</name>
    <dbReference type="NCBI Taxonomy" id="620910"/>
    <lineage>
        <taxon>Bacteria</taxon>
        <taxon>Bacillati</taxon>
        <taxon>Actinomycetota</taxon>
        <taxon>Actinomycetes</taxon>
        <taxon>Micrococcales</taxon>
        <taxon>Luteimicrobium</taxon>
    </lineage>
</organism>
<dbReference type="GO" id="GO:0016757">
    <property type="term" value="F:glycosyltransferase activity"/>
    <property type="evidence" value="ECO:0007669"/>
    <property type="project" value="UniProtKB-KW"/>
</dbReference>
<dbReference type="Proteomes" id="UP000231586">
    <property type="component" value="Unassembled WGS sequence"/>
</dbReference>
<keyword evidence="4" id="KW-0812">Transmembrane</keyword>
<feature type="transmembrane region" description="Helical" evidence="4">
    <location>
        <begin position="250"/>
        <end position="271"/>
    </location>
</feature>
<comment type="caution">
    <text evidence="6">The sequence shown here is derived from an EMBL/GenBank/DDBJ whole genome shotgun (WGS) entry which is preliminary data.</text>
</comment>
<dbReference type="PANTHER" id="PTHR43630:SF1">
    <property type="entry name" value="POLY-BETA-1,6-N-ACETYL-D-GLUCOSAMINE SYNTHASE"/>
    <property type="match status" value="1"/>
</dbReference>
<evidence type="ECO:0000256" key="1">
    <source>
        <dbReference type="ARBA" id="ARBA00006739"/>
    </source>
</evidence>
<dbReference type="EMBL" id="PGTZ01000007">
    <property type="protein sequence ID" value="PJI94255.1"/>
    <property type="molecule type" value="Genomic_DNA"/>
</dbReference>
<keyword evidence="4" id="KW-0472">Membrane</keyword>
<dbReference type="CDD" id="cd02525">
    <property type="entry name" value="Succinoglycan_BP_ExoA"/>
    <property type="match status" value="1"/>
</dbReference>
<dbReference type="Gene3D" id="3.90.550.10">
    <property type="entry name" value="Spore Coat Polysaccharide Biosynthesis Protein SpsA, Chain A"/>
    <property type="match status" value="1"/>
</dbReference>
<sequence length="347" mass="37003">MSSPASAVRPGVSVFLTVRDEERDLEEAVHRILDQDYSGPLEVVLAVGPSSDRTAEIAAGIAAHDARVQVVENPTGFTPAGLNCAIAAARHDLLVRVDGHSHILADYVSLVVDALERSGAANVGGVMVPEGRTPIEQAVARAMSSSLGIGAVAFHTGGQEGPADSVYLGAFRRAALEDVGGYDEHFLRAQDWELNYRLRQAGHVVWFDPRLTVGYRPRGSWKGLAHQFYRSGRWRRQVMQRYPDTASLRYLAPPAAVAGSVVGLVVGVAGAVAGVPWLLTGLVLPVGYAVLVAGGGLRVGRDLPRAARLRLPAVLATMHFSWGAGFLRGPERSAPAPDRQPVHGSRR</sequence>
<gene>
    <name evidence="6" type="ORF">CLV34_1743</name>
</gene>
<keyword evidence="7" id="KW-1185">Reference proteome</keyword>
<name>A0A2M8WTH8_9MICO</name>
<keyword evidence="3 6" id="KW-0808">Transferase</keyword>
<accession>A0A2M8WTH8</accession>
<dbReference type="SUPFAM" id="SSF53448">
    <property type="entry name" value="Nucleotide-diphospho-sugar transferases"/>
    <property type="match status" value="1"/>
</dbReference>
<comment type="similarity">
    <text evidence="1">Belongs to the glycosyltransferase 2 family.</text>
</comment>
<evidence type="ECO:0000256" key="2">
    <source>
        <dbReference type="ARBA" id="ARBA00022676"/>
    </source>
</evidence>
<feature type="transmembrane region" description="Helical" evidence="4">
    <location>
        <begin position="277"/>
        <end position="297"/>
    </location>
</feature>
<dbReference type="RefSeq" id="WP_245859104.1">
    <property type="nucleotide sequence ID" value="NZ_PGTZ01000007.1"/>
</dbReference>
<reference evidence="6 7" key="1">
    <citation type="submission" date="2017-11" db="EMBL/GenBank/DDBJ databases">
        <title>Genomic Encyclopedia of Archaeal and Bacterial Type Strains, Phase II (KMG-II): From Individual Species to Whole Genera.</title>
        <authorList>
            <person name="Goeker M."/>
        </authorList>
    </citation>
    <scope>NUCLEOTIDE SEQUENCE [LARGE SCALE GENOMIC DNA]</scope>
    <source>
        <strain evidence="6 7">DSM 22413</strain>
    </source>
</reference>
<dbReference type="InterPro" id="IPR001173">
    <property type="entry name" value="Glyco_trans_2-like"/>
</dbReference>
<feature type="domain" description="Glycosyltransferase 2-like" evidence="5">
    <location>
        <begin position="13"/>
        <end position="179"/>
    </location>
</feature>
<evidence type="ECO:0000256" key="3">
    <source>
        <dbReference type="ARBA" id="ARBA00022679"/>
    </source>
</evidence>
<dbReference type="PANTHER" id="PTHR43630">
    <property type="entry name" value="POLY-BETA-1,6-N-ACETYL-D-GLUCOSAMINE SYNTHASE"/>
    <property type="match status" value="1"/>
</dbReference>
<evidence type="ECO:0000256" key="4">
    <source>
        <dbReference type="SAM" id="Phobius"/>
    </source>
</evidence>
<evidence type="ECO:0000259" key="5">
    <source>
        <dbReference type="Pfam" id="PF00535"/>
    </source>
</evidence>
<protein>
    <submittedName>
        <fullName evidence="6">Glycosyl transferase family 2</fullName>
    </submittedName>
</protein>
<dbReference type="Pfam" id="PF00535">
    <property type="entry name" value="Glycos_transf_2"/>
    <property type="match status" value="1"/>
</dbReference>
<proteinExistence type="inferred from homology"/>
<evidence type="ECO:0000313" key="7">
    <source>
        <dbReference type="Proteomes" id="UP000231586"/>
    </source>
</evidence>
<evidence type="ECO:0000313" key="6">
    <source>
        <dbReference type="EMBL" id="PJI94255.1"/>
    </source>
</evidence>